<evidence type="ECO:0000313" key="3">
    <source>
        <dbReference type="EMBL" id="QHE96873.1"/>
    </source>
</evidence>
<keyword evidence="1" id="KW-0732">Signal</keyword>
<feature type="signal peptide" evidence="1">
    <location>
        <begin position="1"/>
        <end position="20"/>
    </location>
</feature>
<dbReference type="RefSeq" id="WP_007249782.1">
    <property type="nucleotide sequence ID" value="NZ_CP047260.1"/>
</dbReference>
<evidence type="ECO:0000256" key="1">
    <source>
        <dbReference type="SAM" id="SignalP"/>
    </source>
</evidence>
<evidence type="ECO:0000313" key="4">
    <source>
        <dbReference type="Proteomes" id="UP000003811"/>
    </source>
</evidence>
<protein>
    <submittedName>
        <fullName evidence="3">DUF4124 domain-containing protein</fullName>
    </submittedName>
</protein>
<organism evidence="3 4">
    <name type="scientific">Pseudomonas syringae pv. maculicola str. ES4326</name>
    <dbReference type="NCBI Taxonomy" id="629265"/>
    <lineage>
        <taxon>Bacteria</taxon>
        <taxon>Pseudomonadati</taxon>
        <taxon>Pseudomonadota</taxon>
        <taxon>Gammaproteobacteria</taxon>
        <taxon>Pseudomonadales</taxon>
        <taxon>Pseudomonadaceae</taxon>
        <taxon>Pseudomonas</taxon>
    </lineage>
</organism>
<dbReference type="AlphaFoldDB" id="A0A8T8C0U9"/>
<dbReference type="EMBL" id="CP047260">
    <property type="protein sequence ID" value="QHE96873.1"/>
    <property type="molecule type" value="Genomic_DNA"/>
</dbReference>
<name>A0A8T8C0U9_PSEYM</name>
<sequence>MDMRFIATAVFVLASTSAIADTYKCVDSEGKVSFAFTPCPTWQGDSSRYDDASTAARSGAGVGGVDADMRNRRAVENMVDQRQSKIRSNGHIGIVRDTTSGVGKEQIRQEEIARRKADRAARVAAGLEAPARPMNFNCYSYGSEKQFTHCSGR</sequence>
<gene>
    <name evidence="3" type="ORF">PMA4326_009705</name>
</gene>
<feature type="domain" description="DUF4124" evidence="2">
    <location>
        <begin position="11"/>
        <end position="41"/>
    </location>
</feature>
<feature type="chain" id="PRO_5035806266" evidence="1">
    <location>
        <begin position="21"/>
        <end position="153"/>
    </location>
</feature>
<accession>A0A8T8C0U9</accession>
<dbReference type="InterPro" id="IPR025392">
    <property type="entry name" value="DUF4124"/>
</dbReference>
<proteinExistence type="predicted"/>
<reference evidence="3 4" key="1">
    <citation type="journal article" date="2011" name="PLoS Pathog.">
        <title>Dynamic evolution of pathogenicity revealed by sequencing and comparative genomics of 19 Pseudomonas syringae isolates.</title>
        <authorList>
            <person name="Baltrus D.A."/>
            <person name="Nishimura M.T."/>
            <person name="Romanchuk A."/>
            <person name="Chang J.H."/>
            <person name="Mukhtar M.S."/>
            <person name="Cherkis K."/>
            <person name="Roach J."/>
            <person name="Grant S.R."/>
            <person name="Jones C.D."/>
            <person name="Dangl J.L."/>
        </authorList>
    </citation>
    <scope>NUCLEOTIDE SEQUENCE [LARGE SCALE GENOMIC DNA]</scope>
    <source>
        <strain evidence="3 4">ES4326</strain>
    </source>
</reference>
<evidence type="ECO:0000259" key="2">
    <source>
        <dbReference type="Pfam" id="PF13511"/>
    </source>
</evidence>
<dbReference type="Proteomes" id="UP000003811">
    <property type="component" value="Chromosome"/>
</dbReference>
<dbReference type="Pfam" id="PF13511">
    <property type="entry name" value="DUF4124"/>
    <property type="match status" value="1"/>
</dbReference>